<feature type="transmembrane region" description="Helical" evidence="1">
    <location>
        <begin position="12"/>
        <end position="32"/>
    </location>
</feature>
<keyword evidence="1" id="KW-1133">Transmembrane helix</keyword>
<organism evidence="3 4">
    <name type="scientific">Gracilibacillus dipsosauri</name>
    <dbReference type="NCBI Taxonomy" id="178340"/>
    <lineage>
        <taxon>Bacteria</taxon>
        <taxon>Bacillati</taxon>
        <taxon>Bacillota</taxon>
        <taxon>Bacilli</taxon>
        <taxon>Bacillales</taxon>
        <taxon>Bacillaceae</taxon>
        <taxon>Gracilibacillus</taxon>
    </lineage>
</organism>
<dbReference type="SUPFAM" id="SSF69304">
    <property type="entry name" value="Tricorn protease N-terminal domain"/>
    <property type="match status" value="1"/>
</dbReference>
<dbReference type="InterPro" id="IPR011042">
    <property type="entry name" value="6-blade_b-propeller_TolB-like"/>
</dbReference>
<evidence type="ECO:0000256" key="1">
    <source>
        <dbReference type="SAM" id="Phobius"/>
    </source>
</evidence>
<feature type="transmembrane region" description="Helical" evidence="1">
    <location>
        <begin position="353"/>
        <end position="373"/>
    </location>
</feature>
<name>A0A317KYK9_9BACI</name>
<keyword evidence="1" id="KW-0812">Transmembrane</keyword>
<comment type="caution">
    <text evidence="3">The sequence shown here is derived from an EMBL/GenBank/DDBJ whole genome shotgun (WGS) entry which is preliminary data.</text>
</comment>
<dbReference type="AlphaFoldDB" id="A0A317KYK9"/>
<proteinExistence type="predicted"/>
<dbReference type="Pfam" id="PF16472">
    <property type="entry name" value="DUF5050"/>
    <property type="match status" value="1"/>
</dbReference>
<dbReference type="Gene3D" id="2.120.10.30">
    <property type="entry name" value="TolB, C-terminal domain"/>
    <property type="match status" value="1"/>
</dbReference>
<dbReference type="EMBL" id="QGTD01000008">
    <property type="protein sequence ID" value="PWU68224.1"/>
    <property type="molecule type" value="Genomic_DNA"/>
</dbReference>
<dbReference type="PANTHER" id="PTHR36842">
    <property type="entry name" value="PROTEIN TOLB HOMOLOG"/>
    <property type="match status" value="1"/>
</dbReference>
<dbReference type="PANTHER" id="PTHR36842:SF1">
    <property type="entry name" value="PROTEIN TOLB"/>
    <property type="match status" value="1"/>
</dbReference>
<accession>A0A317KYK9</accession>
<evidence type="ECO:0000313" key="4">
    <source>
        <dbReference type="Proteomes" id="UP000245624"/>
    </source>
</evidence>
<keyword evidence="1" id="KW-0472">Membrane</keyword>
<dbReference type="OrthoDB" id="2386786at2"/>
<gene>
    <name evidence="3" type="ORF">DLJ74_07135</name>
</gene>
<dbReference type="InterPro" id="IPR001611">
    <property type="entry name" value="Leu-rich_rpt"/>
</dbReference>
<keyword evidence="4" id="KW-1185">Reference proteome</keyword>
<evidence type="ECO:0000259" key="2">
    <source>
        <dbReference type="Pfam" id="PF16472"/>
    </source>
</evidence>
<dbReference type="InterPro" id="IPR032485">
    <property type="entry name" value="LRP1-like_beta_prop"/>
</dbReference>
<feature type="transmembrane region" description="Helical" evidence="1">
    <location>
        <begin position="412"/>
        <end position="435"/>
    </location>
</feature>
<feature type="domain" description="Prolow-density lipoprotein receptor-related protein 1-like beta-propeller" evidence="2">
    <location>
        <begin position="61"/>
        <end position="225"/>
    </location>
</feature>
<dbReference type="Proteomes" id="UP000245624">
    <property type="component" value="Unassembled WGS sequence"/>
</dbReference>
<dbReference type="PROSITE" id="PS51450">
    <property type="entry name" value="LRR"/>
    <property type="match status" value="1"/>
</dbReference>
<reference evidence="3 4" key="1">
    <citation type="submission" date="2018-05" db="EMBL/GenBank/DDBJ databases">
        <title>Genomic analysis of Gracilibacillus dipsosauri DD1 reveals novel features of a salt-tolerant amylase.</title>
        <authorList>
            <person name="Deutch C.E."/>
            <person name="Yang S."/>
        </authorList>
    </citation>
    <scope>NUCLEOTIDE SEQUENCE [LARGE SCALE GENOMIC DNA]</scope>
    <source>
        <strain evidence="3 4">DD1</strain>
    </source>
</reference>
<evidence type="ECO:0000313" key="3">
    <source>
        <dbReference type="EMBL" id="PWU68224.1"/>
    </source>
</evidence>
<sequence length="440" mass="50209">MRDFCMKRKRMLFVTIGVTILLLSGMILYSFLLGDDPHRYYTGLGESISLSFDDSKLTFSYYENGKESIYMANPDGTNVQKITNPTNLQHRSPKFSPSGDKIVYLSEDQEGIQSLRTITLNKSKDRELTDEELHVKDAIFSRDGDNIYFVAVEAEEFKKGENSKEGFDLFSIETAGGQITKLTDADHFSMNHLFLSPDGKTIYYNEVDGEKERIYAYSIEDKTRTTEPSFLPKEFANTYSFYEAELSLEEKHLAFTDVSQESQSFFEYELYILDLASNKIEKLTNFRKAVTSIEFFHKGKKVAFLESTNWPKEPDKFTLKTIDLVTQKLETIQLDAPKTAHSIRLIHLIDQTINGFTIACLYILLVILLSIFFQHYHTSKVYLPSIISFSIAVIIFMSSIAVAVTINPWYGIGIGMLAGAIFGCSIVAIIFIFIYKRIVK</sequence>
<protein>
    <recommendedName>
        <fullName evidence="2">Prolow-density lipoprotein receptor-related protein 1-like beta-propeller domain-containing protein</fullName>
    </recommendedName>
</protein>
<feature type="transmembrane region" description="Helical" evidence="1">
    <location>
        <begin position="385"/>
        <end position="406"/>
    </location>
</feature>